<feature type="chain" id="PRO_5042209851" evidence="2">
    <location>
        <begin position="19"/>
        <end position="555"/>
    </location>
</feature>
<dbReference type="EMBL" id="JAJSOW010000108">
    <property type="protein sequence ID" value="KAI9153369.1"/>
    <property type="molecule type" value="Genomic_DNA"/>
</dbReference>
<evidence type="ECO:0000313" key="3">
    <source>
        <dbReference type="EMBL" id="KAI9153369.1"/>
    </source>
</evidence>
<dbReference type="PANTHER" id="PTHR47481">
    <property type="match status" value="1"/>
</dbReference>
<reference evidence="3" key="1">
    <citation type="journal article" date="2022" name="Plant J.">
        <title>Strategies of tolerance reflected in two North American maple genomes.</title>
        <authorList>
            <person name="McEvoy S.L."/>
            <person name="Sezen U.U."/>
            <person name="Trouern-Trend A."/>
            <person name="McMahon S.M."/>
            <person name="Schaberg P.G."/>
            <person name="Yang J."/>
            <person name="Wegrzyn J.L."/>
            <person name="Swenson N.G."/>
        </authorList>
    </citation>
    <scope>NUCLEOTIDE SEQUENCE</scope>
    <source>
        <strain evidence="3">91603</strain>
    </source>
</reference>
<protein>
    <submittedName>
        <fullName evidence="3">Uncharacterized protein</fullName>
    </submittedName>
</protein>
<evidence type="ECO:0000256" key="2">
    <source>
        <dbReference type="SAM" id="SignalP"/>
    </source>
</evidence>
<name>A0AAD5I627_ACENE</name>
<dbReference type="Proteomes" id="UP001064489">
    <property type="component" value="Chromosome 11"/>
</dbReference>
<proteinExistence type="predicted"/>
<keyword evidence="2" id="KW-0732">Signal</keyword>
<keyword evidence="4" id="KW-1185">Reference proteome</keyword>
<dbReference type="Pfam" id="PF14223">
    <property type="entry name" value="Retrotran_gag_2"/>
    <property type="match status" value="1"/>
</dbReference>
<organism evidence="3 4">
    <name type="scientific">Acer negundo</name>
    <name type="common">Box elder</name>
    <dbReference type="NCBI Taxonomy" id="4023"/>
    <lineage>
        <taxon>Eukaryota</taxon>
        <taxon>Viridiplantae</taxon>
        <taxon>Streptophyta</taxon>
        <taxon>Embryophyta</taxon>
        <taxon>Tracheophyta</taxon>
        <taxon>Spermatophyta</taxon>
        <taxon>Magnoliopsida</taxon>
        <taxon>eudicotyledons</taxon>
        <taxon>Gunneridae</taxon>
        <taxon>Pentapetalae</taxon>
        <taxon>rosids</taxon>
        <taxon>malvids</taxon>
        <taxon>Sapindales</taxon>
        <taxon>Sapindaceae</taxon>
        <taxon>Hippocastanoideae</taxon>
        <taxon>Acereae</taxon>
        <taxon>Acer</taxon>
    </lineage>
</organism>
<evidence type="ECO:0000256" key="1">
    <source>
        <dbReference type="SAM" id="MobiDB-lite"/>
    </source>
</evidence>
<sequence length="555" mass="62268">MHIRCVATVAAATACSQAQWLFWAIHGLCDGSPLEAKWTALMRPRLLRASLRVCGLEACEKVVLWALWAMDPLMEQMANFNKGMASFASRASRVTKSHVREAKGTRVQEGDINDEMKSNFQVMQATYEKLLHGFMEASRDRFSKLEKAVNRIDGQLGRIADKLLSRKIESSRDSFNLGSARAILRSGRIMNNGRNEEIAEESNNSPRERKDEKKGIPVLEDIEGGRIQILDKTISMAYILVHQCYCNKTDTAILNPKYELWTHQYNLLRNAIMASVDTTIAPMVASATSAQQAWVSLNTTYTNSSQTLIYSLRHALVKIVMDNKTVTEYIRAIKSAADELLVVSSPLNNGELIVNLNSELGPEYKDKITPCNGFSLEKDKRKAIVCNKTLKSENGKARTATACEGKVCGYSEERRPQVTTKYPNEETKKKKEQTDCHPKLCPPSVQRTLFLNNESSETSAKPNGMDDLDPKEVTYKKVLYDVLPKVLPQALNDVLPKIIPQALNDNLPKVMPTFLKKAMHQNVYNVHGTAFDFANIKDKTEEVDNKDSEAVIGRF</sequence>
<feature type="region of interest" description="Disordered" evidence="1">
    <location>
        <begin position="194"/>
        <end position="215"/>
    </location>
</feature>
<dbReference type="AlphaFoldDB" id="A0AAD5I627"/>
<dbReference type="PANTHER" id="PTHR47481:SF21">
    <property type="entry name" value="BASIC-LEUCINE ZIPPER TRANSCRIPTION FACTOR Q-RELATED"/>
    <property type="match status" value="1"/>
</dbReference>
<feature type="signal peptide" evidence="2">
    <location>
        <begin position="1"/>
        <end position="18"/>
    </location>
</feature>
<accession>A0AAD5I627</accession>
<comment type="caution">
    <text evidence="3">The sequence shown here is derived from an EMBL/GenBank/DDBJ whole genome shotgun (WGS) entry which is preliminary data.</text>
</comment>
<evidence type="ECO:0000313" key="4">
    <source>
        <dbReference type="Proteomes" id="UP001064489"/>
    </source>
</evidence>
<dbReference type="PROSITE" id="PS51257">
    <property type="entry name" value="PROKAR_LIPOPROTEIN"/>
    <property type="match status" value="1"/>
</dbReference>
<reference evidence="3" key="2">
    <citation type="submission" date="2023-02" db="EMBL/GenBank/DDBJ databases">
        <authorList>
            <person name="Swenson N.G."/>
            <person name="Wegrzyn J.L."/>
            <person name="Mcevoy S.L."/>
        </authorList>
    </citation>
    <scope>NUCLEOTIDE SEQUENCE</scope>
    <source>
        <strain evidence="3">91603</strain>
        <tissue evidence="3">Leaf</tissue>
    </source>
</reference>
<gene>
    <name evidence="3" type="ORF">LWI28_010317</name>
</gene>
<feature type="compositionally biased region" description="Basic and acidic residues" evidence="1">
    <location>
        <begin position="206"/>
        <end position="215"/>
    </location>
</feature>